<organism evidence="1 2">
    <name type="scientific">Chryseobacterium kwangjuense</name>
    <dbReference type="NCBI Taxonomy" id="267125"/>
    <lineage>
        <taxon>Bacteria</taxon>
        <taxon>Pseudomonadati</taxon>
        <taxon>Bacteroidota</taxon>
        <taxon>Flavobacteriia</taxon>
        <taxon>Flavobacteriales</taxon>
        <taxon>Weeksellaceae</taxon>
        <taxon>Chryseobacterium group</taxon>
        <taxon>Chryseobacterium</taxon>
    </lineage>
</organism>
<gene>
    <name evidence="1" type="ORF">ACKW6Q_14270</name>
</gene>
<proteinExistence type="predicted"/>
<dbReference type="EMBL" id="JBJXVJ010000003">
    <property type="protein sequence ID" value="MFN1218133.1"/>
    <property type="molecule type" value="Genomic_DNA"/>
</dbReference>
<protein>
    <submittedName>
        <fullName evidence="1">Transposase</fullName>
    </submittedName>
</protein>
<dbReference type="Proteomes" id="UP001634154">
    <property type="component" value="Unassembled WGS sequence"/>
</dbReference>
<dbReference type="SUPFAM" id="SSF46689">
    <property type="entry name" value="Homeodomain-like"/>
    <property type="match status" value="1"/>
</dbReference>
<evidence type="ECO:0000313" key="2">
    <source>
        <dbReference type="Proteomes" id="UP001634154"/>
    </source>
</evidence>
<name>A0ABW9K4C3_9FLAO</name>
<dbReference type="InterPro" id="IPR009057">
    <property type="entry name" value="Homeodomain-like_sf"/>
</dbReference>
<sequence length="145" mass="17199">MDYKDIHVGKLIHQSVKQNKIDIARICNFLKCTETEIQKMYESKGLHTELLIRWSKLLQYDFFRIYSQHLILFAPKAANENPTNTRVNKPVLPVFKKHIYTKQVIDFILEEISKGEKTKKQIMDDYDIPRATLSRWINKYNNPGD</sequence>
<comment type="caution">
    <text evidence="1">The sequence shown here is derived from an EMBL/GenBank/DDBJ whole genome shotgun (WGS) entry which is preliminary data.</text>
</comment>
<evidence type="ECO:0000313" key="1">
    <source>
        <dbReference type="EMBL" id="MFN1218133.1"/>
    </source>
</evidence>
<dbReference type="RefSeq" id="WP_409357175.1">
    <property type="nucleotide sequence ID" value="NZ_JBJXVJ010000003.1"/>
</dbReference>
<accession>A0ABW9K4C3</accession>
<reference evidence="1 2" key="1">
    <citation type="submission" date="2024-12" db="EMBL/GenBank/DDBJ databases">
        <title>Draft genome sequence of Chryseobacterium kwangjuense AG447.</title>
        <authorList>
            <person name="Cheptsov V.S."/>
            <person name="Belov A."/>
            <person name="Zavarzina A.G."/>
        </authorList>
    </citation>
    <scope>NUCLEOTIDE SEQUENCE [LARGE SCALE GENOMIC DNA]</scope>
    <source>
        <strain evidence="1 2">AG447</strain>
    </source>
</reference>
<keyword evidence="2" id="KW-1185">Reference proteome</keyword>